<evidence type="ECO:0000313" key="3">
    <source>
        <dbReference type="EMBL" id="MBO0347345.1"/>
    </source>
</evidence>
<evidence type="ECO:0000256" key="1">
    <source>
        <dbReference type="SAM" id="MobiDB-lite"/>
    </source>
</evidence>
<feature type="region of interest" description="Disordered" evidence="1">
    <location>
        <begin position="1"/>
        <end position="21"/>
    </location>
</feature>
<feature type="compositionally biased region" description="Polar residues" evidence="1">
    <location>
        <begin position="1"/>
        <end position="19"/>
    </location>
</feature>
<evidence type="ECO:0000256" key="2">
    <source>
        <dbReference type="SAM" id="Phobius"/>
    </source>
</evidence>
<sequence>MTFQDNDQPEVQKSAQSARQGRRGLPVLAVLVGGIALAVAAFGLLGLFNPGEDIAERAAVERRAAPN</sequence>
<dbReference type="RefSeq" id="WP_206944389.1">
    <property type="nucleotide sequence ID" value="NZ_JAFLNF010000011.1"/>
</dbReference>
<keyword evidence="2" id="KW-0472">Membrane</keyword>
<dbReference type="AlphaFoldDB" id="A0A939J6X9"/>
<dbReference type="EMBL" id="JAFLNF010000011">
    <property type="protein sequence ID" value="MBO0347345.1"/>
    <property type="molecule type" value="Genomic_DNA"/>
</dbReference>
<gene>
    <name evidence="3" type="ORF">J0X15_19100</name>
</gene>
<accession>A0A939J6X9</accession>
<feature type="transmembrane region" description="Helical" evidence="2">
    <location>
        <begin position="25"/>
        <end position="48"/>
    </location>
</feature>
<proteinExistence type="predicted"/>
<keyword evidence="2" id="KW-1133">Transmembrane helix</keyword>
<dbReference type="Proteomes" id="UP000664779">
    <property type="component" value="Unassembled WGS sequence"/>
</dbReference>
<protein>
    <submittedName>
        <fullName evidence="3">Uncharacterized protein</fullName>
    </submittedName>
</protein>
<keyword evidence="2" id="KW-0812">Transmembrane</keyword>
<reference evidence="3" key="1">
    <citation type="submission" date="2021-03" db="EMBL/GenBank/DDBJ databases">
        <title>Roseibium sp. CAU 1637 isolated from Incheon.</title>
        <authorList>
            <person name="Kim W."/>
        </authorList>
    </citation>
    <scope>NUCLEOTIDE SEQUENCE</scope>
    <source>
        <strain evidence="3">CAU 1637</strain>
    </source>
</reference>
<evidence type="ECO:0000313" key="4">
    <source>
        <dbReference type="Proteomes" id="UP000664779"/>
    </source>
</evidence>
<comment type="caution">
    <text evidence="3">The sequence shown here is derived from an EMBL/GenBank/DDBJ whole genome shotgun (WGS) entry which is preliminary data.</text>
</comment>
<name>A0A939J6X9_9HYPH</name>
<organism evidence="3 4">
    <name type="scientific">Roseibium limicola</name>
    <dbReference type="NCBI Taxonomy" id="2816037"/>
    <lineage>
        <taxon>Bacteria</taxon>
        <taxon>Pseudomonadati</taxon>
        <taxon>Pseudomonadota</taxon>
        <taxon>Alphaproteobacteria</taxon>
        <taxon>Hyphomicrobiales</taxon>
        <taxon>Stappiaceae</taxon>
        <taxon>Roseibium</taxon>
    </lineage>
</organism>
<keyword evidence="4" id="KW-1185">Reference proteome</keyword>